<gene>
    <name evidence="6" type="ORF">D9615_002509</name>
</gene>
<dbReference type="Gene3D" id="3.30.200.20">
    <property type="entry name" value="Phosphorylase Kinase, domain 1"/>
    <property type="match status" value="1"/>
</dbReference>
<feature type="region of interest" description="Disordered" evidence="4">
    <location>
        <begin position="1"/>
        <end position="33"/>
    </location>
</feature>
<dbReference type="InterPro" id="IPR008271">
    <property type="entry name" value="Ser/Thr_kinase_AS"/>
</dbReference>
<dbReference type="PANTHER" id="PTHR24346">
    <property type="entry name" value="MAP/MICROTUBULE AFFINITY-REGULATING KINASE"/>
    <property type="match status" value="1"/>
</dbReference>
<reference evidence="6 7" key="1">
    <citation type="journal article" date="2020" name="ISME J.">
        <title>Uncovering the hidden diversity of litter-decomposition mechanisms in mushroom-forming fungi.</title>
        <authorList>
            <person name="Floudas D."/>
            <person name="Bentzer J."/>
            <person name="Ahren D."/>
            <person name="Johansson T."/>
            <person name="Persson P."/>
            <person name="Tunlid A."/>
        </authorList>
    </citation>
    <scope>NUCLEOTIDE SEQUENCE [LARGE SCALE GENOMIC DNA]</scope>
    <source>
        <strain evidence="6 7">CBS 661.87</strain>
    </source>
</reference>
<feature type="region of interest" description="Disordered" evidence="4">
    <location>
        <begin position="602"/>
        <end position="637"/>
    </location>
</feature>
<dbReference type="SUPFAM" id="SSF56112">
    <property type="entry name" value="Protein kinase-like (PK-like)"/>
    <property type="match status" value="1"/>
</dbReference>
<feature type="region of interest" description="Disordered" evidence="4">
    <location>
        <begin position="961"/>
        <end position="999"/>
    </location>
</feature>
<dbReference type="SMART" id="SM00220">
    <property type="entry name" value="S_TKc"/>
    <property type="match status" value="1"/>
</dbReference>
<dbReference type="PROSITE" id="PS50011">
    <property type="entry name" value="PROTEIN_KINASE_DOM"/>
    <property type="match status" value="1"/>
</dbReference>
<dbReference type="Pfam" id="PF18759">
    <property type="entry name" value="Plavaka"/>
    <property type="match status" value="1"/>
</dbReference>
<dbReference type="GO" id="GO:0004674">
    <property type="term" value="F:protein serine/threonine kinase activity"/>
    <property type="evidence" value="ECO:0007669"/>
    <property type="project" value="TreeGrafter"/>
</dbReference>
<evidence type="ECO:0000256" key="1">
    <source>
        <dbReference type="ARBA" id="ARBA00022741"/>
    </source>
</evidence>
<feature type="compositionally biased region" description="Low complexity" evidence="4">
    <location>
        <begin position="1184"/>
        <end position="1219"/>
    </location>
</feature>
<feature type="binding site" evidence="3">
    <location>
        <position position="1119"/>
    </location>
    <ligand>
        <name>ATP</name>
        <dbReference type="ChEBI" id="CHEBI:30616"/>
    </ligand>
</feature>
<keyword evidence="2 3" id="KW-0067">ATP-binding</keyword>
<dbReference type="OrthoDB" id="10252171at2759"/>
<feature type="compositionally biased region" description="Pro residues" evidence="4">
    <location>
        <begin position="605"/>
        <end position="618"/>
    </location>
</feature>
<protein>
    <recommendedName>
        <fullName evidence="5">Protein kinase domain-containing protein</fullName>
    </recommendedName>
</protein>
<dbReference type="EMBL" id="JAACJP010000003">
    <property type="protein sequence ID" value="KAF5386144.1"/>
    <property type="molecule type" value="Genomic_DNA"/>
</dbReference>
<evidence type="ECO:0000256" key="4">
    <source>
        <dbReference type="SAM" id="MobiDB-lite"/>
    </source>
</evidence>
<evidence type="ECO:0000256" key="2">
    <source>
        <dbReference type="ARBA" id="ARBA00022840"/>
    </source>
</evidence>
<feature type="compositionally biased region" description="Pro residues" evidence="4">
    <location>
        <begin position="17"/>
        <end position="27"/>
    </location>
</feature>
<dbReference type="PROSITE" id="PS00108">
    <property type="entry name" value="PROTEIN_KINASE_ST"/>
    <property type="match status" value="1"/>
</dbReference>
<dbReference type="Pfam" id="PF00069">
    <property type="entry name" value="Pkinase"/>
    <property type="match status" value="2"/>
</dbReference>
<dbReference type="PROSITE" id="PS00107">
    <property type="entry name" value="PROTEIN_KINASE_ATP"/>
    <property type="match status" value="1"/>
</dbReference>
<accession>A0A8H5HMK4</accession>
<dbReference type="Proteomes" id="UP000565441">
    <property type="component" value="Unassembled WGS sequence"/>
</dbReference>
<feature type="compositionally biased region" description="Acidic residues" evidence="4">
    <location>
        <begin position="621"/>
        <end position="636"/>
    </location>
</feature>
<sequence>MESAKCDADGYELAEGDPPPPPHPPNPTDYSPFNSRAEFELAELVYTDIEMSQKHIDRFLHITSALYNQPPPFSSHDELHSIIDHIGVGDVEWDSFSVEYDGSCASGAQEIPVWMTTKHQVWFRDPLKVLENQLANPAFNGKIDYAPKKVMKGGKRRYKNLMSGKWAWAQADIIAQDTDCHGAMFTPVILGSDKTTVSVATGQNDFYPLYASPGNVHNSVRRAHKNAVALIGFLAIPKSSREYADKADYRKFRRQLFHTSLERILSSLRPHMKKPRLTYCGDGYYRHVIYGLGPYIADYPEQALLACVVQGWCPKCTANPLDLDGSDASRRSHQHTENLAHGCSLADMWESYGIVGDLIPFTMSFPRADIHELLAPDLLHQIIKGTFKDHIVDWVEQYIRAVHPKHTADEILADIDRRIAAVPPFPGLRHFHEGRRFKQWTGDDSKGLMKVYLPAIAGHVPDQMVQAVAALIEFCYLVRRDVIDDDTLTDISNALDRFHEHREIFRHAGVRPNGFSLPRQHSLIHYRRLIQLFGAPNGLCSSITENKHIKAVKRPYRRSNKYKPLGQMLITNQRLDKLAAARVDFTARGMLQGSGLPAYLLADAPPLPPPPPPPPPKPMPDDDEHQEMGSVDDPESQTEIKLAKCHVRKVPGDIYGLSRHLNLRRLPELICRYLYHIDNPDVSVSGSHVPVARLPSISGLTRIRVYTSARAVFYAPSDLSGVGGLHHERIRATQSWYGGPARYDCVFVGNADAADEPGFGGLNVARVRLFFSVEHRQKVYPCALVHWFSHMGSTPDPVTGMWRVRPDFDGQNRPVLAVIPLDAVMRGAHLIGVSGQDRIPRYNFDRRRDRKGIFVRISVKKCKVKERVVFLMLPVVESCGQEALVATTPVPAQGLPASSLPALSLNMTPELMDSPLSPSDLSYSSPLRGHPSPTESDTLQTPFLDHYELGKEQGAARICGHREPQGGRFASGNDLPPLPQLFQPSSPAKSPSKGNGELFPAIDYGSPMDYDFDASFSGRFERLGDPPYDPAPISLVLSNPSNIDALPLKTGKLKPSQQVPLNLDASLHSPLFPAGHRLNPHFVRHYQLEDELGSGGYGFVMTARHRIESHEVAVKFIVKSKVPDHAWMEDETIGRLPTEVMLLSFIEHDNIVKCLDLFEDSLYFYLIQELHGSPWPKAQRVHRASLPNSTSSTSLAPSTPALSPSISTNSLPSSASSSPTVPPRQLQASHQQLSCTSDSSAISLKASPAKLVPRSVFSRRPSHDLFECIEQSEHKRLSEKQARYVFTQVVDAVYYLDSQGVTHRDIKDENLVIDRNLKVKLIDFGSAAVADPNEPRPYYTQFYGTTAYASPEILLKKEYQAPPAEIWTLGVLLSYLLTGTSPFPTVKDAINGRIVLADIPGARLSRTPMSLMKRCLDPNPRTRATIAEVKAHRWLA</sequence>
<dbReference type="Gene3D" id="1.10.510.10">
    <property type="entry name" value="Transferase(Phosphotransferase) domain 1"/>
    <property type="match status" value="1"/>
</dbReference>
<evidence type="ECO:0000259" key="5">
    <source>
        <dbReference type="PROSITE" id="PS50011"/>
    </source>
</evidence>
<evidence type="ECO:0000313" key="7">
    <source>
        <dbReference type="Proteomes" id="UP000565441"/>
    </source>
</evidence>
<evidence type="ECO:0000313" key="6">
    <source>
        <dbReference type="EMBL" id="KAF5386144.1"/>
    </source>
</evidence>
<dbReference type="InterPro" id="IPR000719">
    <property type="entry name" value="Prot_kinase_dom"/>
</dbReference>
<feature type="region of interest" description="Disordered" evidence="4">
    <location>
        <begin position="914"/>
        <end position="941"/>
    </location>
</feature>
<name>A0A8H5HMK4_9AGAR</name>
<dbReference type="GO" id="GO:0005634">
    <property type="term" value="C:nucleus"/>
    <property type="evidence" value="ECO:0007669"/>
    <property type="project" value="TreeGrafter"/>
</dbReference>
<feature type="compositionally biased region" description="Low complexity" evidence="4">
    <location>
        <begin position="914"/>
        <end position="927"/>
    </location>
</feature>
<evidence type="ECO:0000256" key="3">
    <source>
        <dbReference type="PROSITE-ProRule" id="PRU10141"/>
    </source>
</evidence>
<dbReference type="GO" id="GO:0005524">
    <property type="term" value="F:ATP binding"/>
    <property type="evidence" value="ECO:0007669"/>
    <property type="project" value="UniProtKB-UniRule"/>
</dbReference>
<dbReference type="FunFam" id="3.30.200.20:FF:000314">
    <property type="entry name" value="Serine/threonine protein kinase"/>
    <property type="match status" value="1"/>
</dbReference>
<proteinExistence type="predicted"/>
<organism evidence="6 7">
    <name type="scientific">Tricholomella constricta</name>
    <dbReference type="NCBI Taxonomy" id="117010"/>
    <lineage>
        <taxon>Eukaryota</taxon>
        <taxon>Fungi</taxon>
        <taxon>Dikarya</taxon>
        <taxon>Basidiomycota</taxon>
        <taxon>Agaricomycotina</taxon>
        <taxon>Agaricomycetes</taxon>
        <taxon>Agaricomycetidae</taxon>
        <taxon>Agaricales</taxon>
        <taxon>Tricholomatineae</taxon>
        <taxon>Lyophyllaceae</taxon>
        <taxon>Tricholomella</taxon>
    </lineage>
</organism>
<feature type="region of interest" description="Disordered" evidence="4">
    <location>
        <begin position="1182"/>
        <end position="1232"/>
    </location>
</feature>
<dbReference type="InterPro" id="IPR017441">
    <property type="entry name" value="Protein_kinase_ATP_BS"/>
</dbReference>
<keyword evidence="1 3" id="KW-0547">Nucleotide-binding</keyword>
<comment type="caution">
    <text evidence="6">The sequence shown here is derived from an EMBL/GenBank/DDBJ whole genome shotgun (WGS) entry which is preliminary data.</text>
</comment>
<dbReference type="PANTHER" id="PTHR24346:SF72">
    <property type="entry name" value="CAMK PROTEIN KINASE"/>
    <property type="match status" value="1"/>
</dbReference>
<dbReference type="GO" id="GO:0035556">
    <property type="term" value="P:intracellular signal transduction"/>
    <property type="evidence" value="ECO:0007669"/>
    <property type="project" value="TreeGrafter"/>
</dbReference>
<feature type="domain" description="Protein kinase" evidence="5">
    <location>
        <begin position="1086"/>
        <end position="1435"/>
    </location>
</feature>
<keyword evidence="7" id="KW-1185">Reference proteome</keyword>
<dbReference type="InterPro" id="IPR041078">
    <property type="entry name" value="Plavaka"/>
</dbReference>
<dbReference type="GO" id="GO:0005829">
    <property type="term" value="C:cytosol"/>
    <property type="evidence" value="ECO:0007669"/>
    <property type="project" value="TreeGrafter"/>
</dbReference>
<dbReference type="GO" id="GO:0045719">
    <property type="term" value="P:negative regulation of glycogen biosynthetic process"/>
    <property type="evidence" value="ECO:0007669"/>
    <property type="project" value="TreeGrafter"/>
</dbReference>
<dbReference type="InterPro" id="IPR011009">
    <property type="entry name" value="Kinase-like_dom_sf"/>
</dbReference>